<gene>
    <name evidence="1" type="ORF">L6452_21054</name>
</gene>
<keyword evidence="2" id="KW-1185">Reference proteome</keyword>
<organism evidence="1 2">
    <name type="scientific">Arctium lappa</name>
    <name type="common">Greater burdock</name>
    <name type="synonym">Lappa major</name>
    <dbReference type="NCBI Taxonomy" id="4217"/>
    <lineage>
        <taxon>Eukaryota</taxon>
        <taxon>Viridiplantae</taxon>
        <taxon>Streptophyta</taxon>
        <taxon>Embryophyta</taxon>
        <taxon>Tracheophyta</taxon>
        <taxon>Spermatophyta</taxon>
        <taxon>Magnoliopsida</taxon>
        <taxon>eudicotyledons</taxon>
        <taxon>Gunneridae</taxon>
        <taxon>Pentapetalae</taxon>
        <taxon>asterids</taxon>
        <taxon>campanulids</taxon>
        <taxon>Asterales</taxon>
        <taxon>Asteraceae</taxon>
        <taxon>Carduoideae</taxon>
        <taxon>Cardueae</taxon>
        <taxon>Arctiinae</taxon>
        <taxon>Arctium</taxon>
    </lineage>
</organism>
<accession>A0ACB9BDW4</accession>
<dbReference type="EMBL" id="CM042052">
    <property type="protein sequence ID" value="KAI3720143.1"/>
    <property type="molecule type" value="Genomic_DNA"/>
</dbReference>
<comment type="caution">
    <text evidence="1">The sequence shown here is derived from an EMBL/GenBank/DDBJ whole genome shotgun (WGS) entry which is preliminary data.</text>
</comment>
<reference evidence="1 2" key="2">
    <citation type="journal article" date="2022" name="Mol. Ecol. Resour.">
        <title>The genomes of chicory, endive, great burdock and yacon provide insights into Asteraceae paleo-polyploidization history and plant inulin production.</title>
        <authorList>
            <person name="Fan W."/>
            <person name="Wang S."/>
            <person name="Wang H."/>
            <person name="Wang A."/>
            <person name="Jiang F."/>
            <person name="Liu H."/>
            <person name="Zhao H."/>
            <person name="Xu D."/>
            <person name="Zhang Y."/>
        </authorList>
    </citation>
    <scope>NUCLEOTIDE SEQUENCE [LARGE SCALE GENOMIC DNA]</scope>
    <source>
        <strain evidence="2">cv. Niubang</strain>
    </source>
</reference>
<name>A0ACB9BDW4_ARCLA</name>
<dbReference type="Proteomes" id="UP001055879">
    <property type="component" value="Linkage Group LG06"/>
</dbReference>
<evidence type="ECO:0000313" key="2">
    <source>
        <dbReference type="Proteomes" id="UP001055879"/>
    </source>
</evidence>
<evidence type="ECO:0000313" key="1">
    <source>
        <dbReference type="EMBL" id="KAI3720143.1"/>
    </source>
</evidence>
<protein>
    <submittedName>
        <fullName evidence="1">Uncharacterized protein</fullName>
    </submittedName>
</protein>
<sequence>MDSPVKPPPPLYAPGTGQWSSSLCGCLSDISSCCCTLWFPCVTFGRNAEILDKGTSSCAASGAVYLVLCMFTGCECVFTSIYRAKLRHEYALPARPCNDFLVHLFCECCALCQEYRELKYRGLDPALGWHGNLRKHAEGVVMPVKPPVVIEEMKR</sequence>
<proteinExistence type="predicted"/>
<reference evidence="2" key="1">
    <citation type="journal article" date="2022" name="Mol. Ecol. Resour.">
        <title>The genomes of chicory, endive, great burdock and yacon provide insights into Asteraceae palaeo-polyploidization history and plant inulin production.</title>
        <authorList>
            <person name="Fan W."/>
            <person name="Wang S."/>
            <person name="Wang H."/>
            <person name="Wang A."/>
            <person name="Jiang F."/>
            <person name="Liu H."/>
            <person name="Zhao H."/>
            <person name="Xu D."/>
            <person name="Zhang Y."/>
        </authorList>
    </citation>
    <scope>NUCLEOTIDE SEQUENCE [LARGE SCALE GENOMIC DNA]</scope>
    <source>
        <strain evidence="2">cv. Niubang</strain>
    </source>
</reference>